<dbReference type="PANTHER" id="PTHR10353">
    <property type="entry name" value="GLYCOSYL HYDROLASE"/>
    <property type="match status" value="1"/>
</dbReference>
<dbReference type="InterPro" id="IPR017853">
    <property type="entry name" value="GH"/>
</dbReference>
<gene>
    <name evidence="5" type="primary">LOC106122990</name>
</gene>
<dbReference type="Proteomes" id="UP000694872">
    <property type="component" value="Unplaced"/>
</dbReference>
<dbReference type="SUPFAM" id="SSF51445">
    <property type="entry name" value="(Trans)glycosidases"/>
    <property type="match status" value="1"/>
</dbReference>
<protein>
    <submittedName>
        <fullName evidence="5">Cytosolic beta-glucosidase-like</fullName>
    </submittedName>
</protein>
<keyword evidence="3" id="KW-0326">Glycosidase</keyword>
<name>A0AAJ6ZKM9_PAPXU</name>
<comment type="similarity">
    <text evidence="1 4">Belongs to the glycosyl hydrolase 1 family.</text>
</comment>
<evidence type="ECO:0000313" key="5">
    <source>
        <dbReference type="RefSeq" id="XP_013174587.1"/>
    </source>
</evidence>
<dbReference type="KEGG" id="pxu:106122990"/>
<dbReference type="PANTHER" id="PTHR10353:SF36">
    <property type="entry name" value="LP05116P"/>
    <property type="match status" value="1"/>
</dbReference>
<evidence type="ECO:0000256" key="3">
    <source>
        <dbReference type="ARBA" id="ARBA00023295"/>
    </source>
</evidence>
<dbReference type="InterPro" id="IPR001360">
    <property type="entry name" value="Glyco_hydro_1"/>
</dbReference>
<dbReference type="PRINTS" id="PR00131">
    <property type="entry name" value="GLHYDRLASE1"/>
</dbReference>
<dbReference type="GO" id="GO:0005975">
    <property type="term" value="P:carbohydrate metabolic process"/>
    <property type="evidence" value="ECO:0007669"/>
    <property type="project" value="InterPro"/>
</dbReference>
<dbReference type="GeneID" id="106122990"/>
<evidence type="ECO:0000256" key="2">
    <source>
        <dbReference type="ARBA" id="ARBA00022801"/>
    </source>
</evidence>
<evidence type="ECO:0000256" key="1">
    <source>
        <dbReference type="ARBA" id="ARBA00010838"/>
    </source>
</evidence>
<reference evidence="5" key="1">
    <citation type="submission" date="2025-08" db="UniProtKB">
        <authorList>
            <consortium name="RefSeq"/>
        </authorList>
    </citation>
    <scope>IDENTIFICATION</scope>
</reference>
<organism evidence="5">
    <name type="scientific">Papilio xuthus</name>
    <name type="common">Asian swallowtail butterfly</name>
    <dbReference type="NCBI Taxonomy" id="66420"/>
    <lineage>
        <taxon>Eukaryota</taxon>
        <taxon>Metazoa</taxon>
        <taxon>Ecdysozoa</taxon>
        <taxon>Arthropoda</taxon>
        <taxon>Hexapoda</taxon>
        <taxon>Insecta</taxon>
        <taxon>Pterygota</taxon>
        <taxon>Neoptera</taxon>
        <taxon>Endopterygota</taxon>
        <taxon>Lepidoptera</taxon>
        <taxon>Glossata</taxon>
        <taxon>Ditrysia</taxon>
        <taxon>Papilionoidea</taxon>
        <taxon>Papilionidae</taxon>
        <taxon>Papilioninae</taxon>
        <taxon>Papilio</taxon>
    </lineage>
</organism>
<proteinExistence type="inferred from homology"/>
<dbReference type="Gene3D" id="3.20.20.80">
    <property type="entry name" value="Glycosidases"/>
    <property type="match status" value="1"/>
</dbReference>
<dbReference type="Pfam" id="PF00232">
    <property type="entry name" value="Glyco_hydro_1"/>
    <property type="match status" value="1"/>
</dbReference>
<dbReference type="GO" id="GO:0008422">
    <property type="term" value="F:beta-glucosidase activity"/>
    <property type="evidence" value="ECO:0007669"/>
    <property type="project" value="TreeGrafter"/>
</dbReference>
<sequence length="126" mass="14932">MLLLIKEKYNNPVMYITENGWSTRLEQGLEDDDRVRYYRAALENVLDALDAGVNLKGYMAWSLMDNFEWMQGYTERFGLYEVDFEDPARTRTPRKSAFIYKEVLRTRVVDHDYEPPSMIMTIDEGK</sequence>
<accession>A0AAJ6ZKM9</accession>
<dbReference type="RefSeq" id="XP_013174587.1">
    <property type="nucleotide sequence ID" value="XM_013319133.1"/>
</dbReference>
<dbReference type="AlphaFoldDB" id="A0AAJ6ZKM9"/>
<evidence type="ECO:0000256" key="4">
    <source>
        <dbReference type="RuleBase" id="RU003690"/>
    </source>
</evidence>
<keyword evidence="2" id="KW-0378">Hydrolase</keyword>